<dbReference type="RefSeq" id="WP_159964336.1">
    <property type="nucleotide sequence ID" value="NZ_APKE01000012.1"/>
</dbReference>
<sequence length="165" mass="18265">MQYPRKIRDFNAYIDGVSYAGRATEATLPELKLETEGHRGAGMDAPLAVEMGMAGMQAMITLAEWTVEPIKFFGARRRMVLRPIERGEADYEASAFIASLGGRWSVMNFSDLKTGSDVPIKLTLDVDYFRLVKDGDELFEIDVQAGRRVIGGVDQLAATRRAMGI</sequence>
<evidence type="ECO:0000313" key="2">
    <source>
        <dbReference type="Proteomes" id="UP000698242"/>
    </source>
</evidence>
<dbReference type="EMBL" id="APKE01000012">
    <property type="protein sequence ID" value="KAF0676730.1"/>
    <property type="molecule type" value="Genomic_DNA"/>
</dbReference>
<organism evidence="1 2">
    <name type="scientific">Profundibacterium mesophilum KAUST100406-0324</name>
    <dbReference type="NCBI Taxonomy" id="1037889"/>
    <lineage>
        <taxon>Bacteria</taxon>
        <taxon>Pseudomonadati</taxon>
        <taxon>Pseudomonadota</taxon>
        <taxon>Alphaproteobacteria</taxon>
        <taxon>Rhodobacterales</taxon>
        <taxon>Roseobacteraceae</taxon>
        <taxon>Profundibacterium</taxon>
    </lineage>
</organism>
<dbReference type="InterPro" id="IPR006498">
    <property type="entry name" value="Tail_tube"/>
</dbReference>
<dbReference type="AlphaFoldDB" id="A0A921NRX3"/>
<evidence type="ECO:0000313" key="1">
    <source>
        <dbReference type="EMBL" id="KAF0676730.1"/>
    </source>
</evidence>
<dbReference type="Proteomes" id="UP000698242">
    <property type="component" value="Unassembled WGS sequence"/>
</dbReference>
<keyword evidence="2" id="KW-1185">Reference proteome</keyword>
<dbReference type="Pfam" id="PF04985">
    <property type="entry name" value="Phage_tube"/>
    <property type="match status" value="1"/>
</dbReference>
<comment type="caution">
    <text evidence="1">The sequence shown here is derived from an EMBL/GenBank/DDBJ whole genome shotgun (WGS) entry which is preliminary data.</text>
</comment>
<protein>
    <submittedName>
        <fullName evidence="1">Phage tail tube protein FII</fullName>
    </submittedName>
</protein>
<dbReference type="NCBIfam" id="TIGR01611">
    <property type="entry name" value="tail_tube"/>
    <property type="match status" value="1"/>
</dbReference>
<proteinExistence type="predicted"/>
<reference evidence="1" key="1">
    <citation type="submission" date="2013-03" db="EMBL/GenBank/DDBJ databases">
        <title>Genome Sequence of the Profundibacterium mesophilum strain KAUST100406-0324T from Red Sea, a novel genus in the family Rhodobacteraceae.</title>
        <authorList>
            <person name="Essack M."/>
            <person name="Alam I."/>
            <person name="Lafi F."/>
            <person name="Alawi W."/>
            <person name="Kamanu F."/>
            <person name="Al-Suwailem A."/>
            <person name="Lee O.O."/>
            <person name="Xu Y."/>
            <person name="Bajic V."/>
            <person name="Qian P.-Y."/>
            <person name="Archer J."/>
        </authorList>
    </citation>
    <scope>NUCLEOTIDE SEQUENCE</scope>
    <source>
        <strain evidence="1">KAUST100406-0324</strain>
    </source>
</reference>
<gene>
    <name evidence="1" type="ORF">PMES_00917</name>
</gene>
<name>A0A921NRX3_9RHOB</name>
<accession>A0A921NRX3</accession>
<dbReference type="OrthoDB" id="3078668at2"/>